<dbReference type="GO" id="GO:0016301">
    <property type="term" value="F:kinase activity"/>
    <property type="evidence" value="ECO:0007669"/>
    <property type="project" value="UniProtKB-KW"/>
</dbReference>
<keyword evidence="2" id="KW-0418">Kinase</keyword>
<dbReference type="AlphaFoldDB" id="A0AAU7W3I8"/>
<reference evidence="2" key="1">
    <citation type="submission" date="2024-06" db="EMBL/GenBank/DDBJ databases">
        <title>Draft genome sequence of Microbacterium sp. strain A8/3-1, isolated from Oxytropis tragacanthoides Fisch. ex DC. Root nodules in the Altai region of Russia.</title>
        <authorList>
            <person name="Sazanova A."/>
            <person name="Guro P."/>
            <person name="Kuznetsova I."/>
            <person name="Belimov A."/>
            <person name="Safronova V."/>
        </authorList>
    </citation>
    <scope>NUCLEOTIDE SEQUENCE</scope>
    <source>
        <strain evidence="2">A8/3-1</strain>
    </source>
</reference>
<evidence type="ECO:0000259" key="1">
    <source>
        <dbReference type="Pfam" id="PF00485"/>
    </source>
</evidence>
<dbReference type="EMBL" id="CP158357">
    <property type="protein sequence ID" value="XBX80532.1"/>
    <property type="molecule type" value="Genomic_DNA"/>
</dbReference>
<accession>A0AAU7W3I8</accession>
<dbReference type="PANTHER" id="PTHR10285">
    <property type="entry name" value="URIDINE KINASE"/>
    <property type="match status" value="1"/>
</dbReference>
<dbReference type="InterPro" id="IPR027417">
    <property type="entry name" value="P-loop_NTPase"/>
</dbReference>
<dbReference type="NCBIfam" id="NF006743">
    <property type="entry name" value="PRK09270.1-2"/>
    <property type="match status" value="1"/>
</dbReference>
<dbReference type="Gene3D" id="3.40.50.300">
    <property type="entry name" value="P-loop containing nucleotide triphosphate hydrolases"/>
    <property type="match status" value="1"/>
</dbReference>
<keyword evidence="2" id="KW-0808">Transferase</keyword>
<dbReference type="SUPFAM" id="SSF52540">
    <property type="entry name" value="P-loop containing nucleoside triphosphate hydrolases"/>
    <property type="match status" value="1"/>
</dbReference>
<dbReference type="GO" id="GO:0005524">
    <property type="term" value="F:ATP binding"/>
    <property type="evidence" value="ECO:0007669"/>
    <property type="project" value="InterPro"/>
</dbReference>
<protein>
    <submittedName>
        <fullName evidence="2">Nucleoside/nucleotide kinase family protein</fullName>
    </submittedName>
</protein>
<dbReference type="InterPro" id="IPR006083">
    <property type="entry name" value="PRK/URK"/>
</dbReference>
<dbReference type="RefSeq" id="WP_350353333.1">
    <property type="nucleotide sequence ID" value="NZ_CP158357.1"/>
</dbReference>
<evidence type="ECO:0000313" key="2">
    <source>
        <dbReference type="EMBL" id="XBX80532.1"/>
    </source>
</evidence>
<feature type="domain" description="Phosphoribulokinase/uridine kinase" evidence="1">
    <location>
        <begin position="34"/>
        <end position="222"/>
    </location>
</feature>
<name>A0AAU7W3I8_9MICO</name>
<organism evidence="2">
    <name type="scientific">Microbacterium sp. A8/3-1</name>
    <dbReference type="NCBI Taxonomy" id="3160749"/>
    <lineage>
        <taxon>Bacteria</taxon>
        <taxon>Bacillati</taxon>
        <taxon>Actinomycetota</taxon>
        <taxon>Actinomycetes</taxon>
        <taxon>Micrococcales</taxon>
        <taxon>Microbacteriaceae</taxon>
        <taxon>Microbacterium</taxon>
    </lineage>
</organism>
<gene>
    <name evidence="2" type="ORF">ABS642_10700</name>
</gene>
<dbReference type="Pfam" id="PF00485">
    <property type="entry name" value="PRK"/>
    <property type="match status" value="1"/>
</dbReference>
<sequence length="237" mass="25149">MSTNSPSTTAPVSESVAALVRRARALSALGGRRILGITGAPGAGKSTLCAALIAALGDSAVLVGMDGFHLANNELNRLGRRERKGAPDTFDVGGYVHLLARLSAQTEGTIYAPVFDRSLEESIGGAVGISASVPLVITEGNYLLHGTHGWDAVAENLDEIWYLDEPADVLEERLVLRRRAHGDSIEAATAWVRDVDLANAHLVEQCRDRADLIVHVTQTSDLPNPAASPTTDERVAR</sequence>
<proteinExistence type="predicted"/>